<dbReference type="GeneID" id="87610536"/>
<sequence>MISFVKDVQVVLEKKKLQQVKARVALVLDITGSMRPYYKNGTVQKVVERILAVASQFDDDQTLDVWVYDHRFSRLPSVTEQDFENYVNRAILENAAVEKFGRNDEPLVMRDIIAKYTQEEPSSLPTYITFINDGGVKKGANEAGDSVQKLIIESATKPLFWQFVGIGNADFGVLKKLDTIEGRFVDNANFFQIDNIDTISNAALYDLLLNEFPLWLEEAKQKGVLA</sequence>
<keyword evidence="3" id="KW-1185">Reference proteome</keyword>
<dbReference type="EMBL" id="BJMH01000021">
    <property type="protein sequence ID" value="GEB34323.1"/>
    <property type="molecule type" value="Genomic_DNA"/>
</dbReference>
<dbReference type="InterPro" id="IPR036465">
    <property type="entry name" value="vWFA_dom_sf"/>
</dbReference>
<feature type="domain" description="VWFA" evidence="1">
    <location>
        <begin position="23"/>
        <end position="208"/>
    </location>
</feature>
<evidence type="ECO:0000313" key="3">
    <source>
        <dbReference type="Proteomes" id="UP000316882"/>
    </source>
</evidence>
<protein>
    <recommendedName>
        <fullName evidence="1">VWFA domain-containing protein</fullName>
    </recommendedName>
</protein>
<evidence type="ECO:0000313" key="2">
    <source>
        <dbReference type="EMBL" id="GEB34323.1"/>
    </source>
</evidence>
<dbReference type="STRING" id="54914.AV540_04030"/>
<gene>
    <name evidence="2" type="primary">ycbR</name>
    <name evidence="2" type="ORF">BPA01_39030</name>
</gene>
<reference evidence="2 3" key="1">
    <citation type="submission" date="2019-06" db="EMBL/GenBank/DDBJ databases">
        <title>Whole genome shotgun sequence of Brevibacillus parabrevis NBRC 12334.</title>
        <authorList>
            <person name="Hosoyama A."/>
            <person name="Uohara A."/>
            <person name="Ohji S."/>
            <person name="Ichikawa N."/>
        </authorList>
    </citation>
    <scope>NUCLEOTIDE SEQUENCE [LARGE SCALE GENOMIC DNA]</scope>
    <source>
        <strain evidence="2 3">NBRC 12334</strain>
    </source>
</reference>
<dbReference type="InterPro" id="IPR019303">
    <property type="entry name" value="vWA_TerF_C"/>
</dbReference>
<proteinExistence type="predicted"/>
<dbReference type="SUPFAM" id="SSF53300">
    <property type="entry name" value="vWA-like"/>
    <property type="match status" value="1"/>
</dbReference>
<comment type="caution">
    <text evidence="2">The sequence shown here is derived from an EMBL/GenBank/DDBJ whole genome shotgun (WGS) entry which is preliminary data.</text>
</comment>
<dbReference type="Pfam" id="PF10138">
    <property type="entry name" value="vWA-TerF-like"/>
    <property type="match status" value="1"/>
</dbReference>
<dbReference type="AlphaFoldDB" id="A0A4Y3PLL0"/>
<dbReference type="PROSITE" id="PS50234">
    <property type="entry name" value="VWFA"/>
    <property type="match status" value="1"/>
</dbReference>
<dbReference type="InterPro" id="IPR002035">
    <property type="entry name" value="VWF_A"/>
</dbReference>
<name>A0A4Y3PLL0_BREPA</name>
<organism evidence="2 3">
    <name type="scientific">Brevibacillus parabrevis</name>
    <dbReference type="NCBI Taxonomy" id="54914"/>
    <lineage>
        <taxon>Bacteria</taxon>
        <taxon>Bacillati</taxon>
        <taxon>Bacillota</taxon>
        <taxon>Bacilli</taxon>
        <taxon>Bacillales</taxon>
        <taxon>Paenibacillaceae</taxon>
        <taxon>Brevibacillus</taxon>
    </lineage>
</organism>
<accession>A0A4Y3PLL0</accession>
<evidence type="ECO:0000259" key="1">
    <source>
        <dbReference type="PROSITE" id="PS50234"/>
    </source>
</evidence>
<dbReference type="RefSeq" id="WP_233454152.1">
    <property type="nucleotide sequence ID" value="NZ_BJMH01000021.1"/>
</dbReference>
<dbReference type="Proteomes" id="UP000316882">
    <property type="component" value="Unassembled WGS sequence"/>
</dbReference>